<proteinExistence type="predicted"/>
<evidence type="ECO:0000313" key="5">
    <source>
        <dbReference type="Proteomes" id="UP000005384"/>
    </source>
</evidence>
<name>G5IK02_9FIRM</name>
<dbReference type="NCBIfam" id="TIGR00167">
    <property type="entry name" value="cbbA"/>
    <property type="match status" value="1"/>
</dbReference>
<feature type="binding site" evidence="3">
    <location>
        <position position="174"/>
    </location>
    <ligand>
        <name>Zn(2+)</name>
        <dbReference type="ChEBI" id="CHEBI:29105"/>
        <label>1</label>
        <note>catalytic</note>
    </ligand>
</feature>
<evidence type="ECO:0000313" key="4">
    <source>
        <dbReference type="EMBL" id="EHI58186.1"/>
    </source>
</evidence>
<dbReference type="GO" id="GO:0016832">
    <property type="term" value="F:aldehyde-lyase activity"/>
    <property type="evidence" value="ECO:0007669"/>
    <property type="project" value="InterPro"/>
</dbReference>
<dbReference type="InterPro" id="IPR050246">
    <property type="entry name" value="Class_II_FBP_aldolase"/>
</dbReference>
<evidence type="ECO:0008006" key="6">
    <source>
        <dbReference type="Google" id="ProtNLM"/>
    </source>
</evidence>
<dbReference type="GO" id="GO:0008270">
    <property type="term" value="F:zinc ion binding"/>
    <property type="evidence" value="ECO:0007669"/>
    <property type="project" value="InterPro"/>
</dbReference>
<feature type="binding site" evidence="3">
    <location>
        <position position="202"/>
    </location>
    <ligand>
        <name>Zn(2+)</name>
        <dbReference type="ChEBI" id="CHEBI:29105"/>
        <label>1</label>
        <note>catalytic</note>
    </ligand>
</feature>
<feature type="active site" description="Proton donor" evidence="1">
    <location>
        <position position="81"/>
    </location>
</feature>
<dbReference type="Gene3D" id="3.20.20.70">
    <property type="entry name" value="Aldolase class I"/>
    <property type="match status" value="1"/>
</dbReference>
<evidence type="ECO:0000256" key="2">
    <source>
        <dbReference type="PIRSR" id="PIRSR001359-2"/>
    </source>
</evidence>
<comment type="cofactor">
    <cofactor evidence="3">
        <name>Zn(2+)</name>
        <dbReference type="ChEBI" id="CHEBI:29105"/>
    </cofactor>
    <text evidence="3">Binds 2 Zn(2+) ions per subunit. One is catalytic and the other provides a structural contribution.</text>
</comment>
<feature type="binding site" evidence="2">
    <location>
        <position position="175"/>
    </location>
    <ligand>
        <name>dihydroxyacetone phosphate</name>
        <dbReference type="ChEBI" id="CHEBI:57642"/>
    </ligand>
</feature>
<sequence length="274" mass="29942">MYVDLKTILKIAEERNCAIPAFNVYNMESVLGVMNAAKETGAPVIFQMYSRLFDHQNARYVAPMILEAMRELDTPAAFHLDHGAGTAEVLRALRYGATGIMIDASVFPLEENIETTRSVVEMCGACGVSVEGELGHVGTVRDASMSEYTDVEEAEQFVRETGVAALAIMVGTAHGRYKRAPVLDIGRIRDIKAATGIPLVLHGGSGVPDEQVSMAVEAGIRKVNFGTDLCYSFLDRVFEVDRSIYALDLFMEEPIQAVKEFAISKIRLLGADTK</sequence>
<protein>
    <recommendedName>
        <fullName evidence="6">Fructose-bisphosphate aldolase</fullName>
    </recommendedName>
</protein>
<dbReference type="OrthoDB" id="9803995at2"/>
<dbReference type="InterPro" id="IPR000771">
    <property type="entry name" value="FBA_II"/>
</dbReference>
<keyword evidence="3" id="KW-0862">Zinc</keyword>
<feature type="binding site" evidence="2">
    <location>
        <begin position="203"/>
        <end position="205"/>
    </location>
    <ligand>
        <name>dihydroxyacetone phosphate</name>
        <dbReference type="ChEBI" id="CHEBI:57642"/>
    </ligand>
</feature>
<dbReference type="InterPro" id="IPR013785">
    <property type="entry name" value="Aldolase_TIM"/>
</dbReference>
<organism evidence="4 5">
    <name type="scientific">Hungatella hathewayi WAL-18680</name>
    <dbReference type="NCBI Taxonomy" id="742737"/>
    <lineage>
        <taxon>Bacteria</taxon>
        <taxon>Bacillati</taxon>
        <taxon>Bacillota</taxon>
        <taxon>Clostridia</taxon>
        <taxon>Lachnospirales</taxon>
        <taxon>Lachnospiraceae</taxon>
        <taxon>Hungatella</taxon>
    </lineage>
</organism>
<comment type="caution">
    <text evidence="4">The sequence shown here is derived from an EMBL/GenBank/DDBJ whole genome shotgun (WGS) entry which is preliminary data.</text>
</comment>
<dbReference type="GO" id="GO:0005975">
    <property type="term" value="P:carbohydrate metabolic process"/>
    <property type="evidence" value="ECO:0007669"/>
    <property type="project" value="InterPro"/>
</dbReference>
<keyword evidence="5" id="KW-1185">Reference proteome</keyword>
<dbReference type="PANTHER" id="PTHR30304">
    <property type="entry name" value="D-TAGATOSE-1,6-BISPHOSPHATE ALDOLASE"/>
    <property type="match status" value="1"/>
</dbReference>
<dbReference type="AlphaFoldDB" id="G5IK02"/>
<feature type="binding site" evidence="3">
    <location>
        <position position="82"/>
    </location>
    <ligand>
        <name>Zn(2+)</name>
        <dbReference type="ChEBI" id="CHEBI:29105"/>
        <label>1</label>
        <note>catalytic</note>
    </ligand>
</feature>
<dbReference type="HOGENOM" id="CLU_040088_1_0_9"/>
<evidence type="ECO:0000256" key="1">
    <source>
        <dbReference type="PIRSR" id="PIRSR001359-1"/>
    </source>
</evidence>
<evidence type="ECO:0000256" key="3">
    <source>
        <dbReference type="PIRSR" id="PIRSR001359-3"/>
    </source>
</evidence>
<dbReference type="CDD" id="cd00947">
    <property type="entry name" value="TBP_aldolase_IIB"/>
    <property type="match status" value="1"/>
</dbReference>
<reference evidence="4 5" key="1">
    <citation type="submission" date="2011-08" db="EMBL/GenBank/DDBJ databases">
        <title>The Genome Sequence of Clostridium hathewayi WAL-18680.</title>
        <authorList>
            <consortium name="The Broad Institute Genome Sequencing Platform"/>
            <person name="Earl A."/>
            <person name="Ward D."/>
            <person name="Feldgarden M."/>
            <person name="Gevers D."/>
            <person name="Finegold S.M."/>
            <person name="Summanen P.H."/>
            <person name="Molitoris D.R."/>
            <person name="Song M."/>
            <person name="Daigneault M."/>
            <person name="Allen-Vercoe E."/>
            <person name="Young S.K."/>
            <person name="Zeng Q."/>
            <person name="Gargeya S."/>
            <person name="Fitzgerald M."/>
            <person name="Haas B."/>
            <person name="Abouelleil A."/>
            <person name="Alvarado L."/>
            <person name="Arachchi H.M."/>
            <person name="Berlin A."/>
            <person name="Brown A."/>
            <person name="Chapman S.B."/>
            <person name="Chen Z."/>
            <person name="Dunbar C."/>
            <person name="Freedman E."/>
            <person name="Gearin G."/>
            <person name="Gellesch M."/>
            <person name="Goldberg J."/>
            <person name="Griggs A."/>
            <person name="Gujja S."/>
            <person name="Heiman D."/>
            <person name="Howarth C."/>
            <person name="Larson L."/>
            <person name="Lui A."/>
            <person name="MacDonald P.J.P."/>
            <person name="Montmayeur A."/>
            <person name="Murphy C."/>
            <person name="Neiman D."/>
            <person name="Pearson M."/>
            <person name="Priest M."/>
            <person name="Roberts A."/>
            <person name="Saif S."/>
            <person name="Shea T."/>
            <person name="Shenoy N."/>
            <person name="Sisk P."/>
            <person name="Stolte C."/>
            <person name="Sykes S."/>
            <person name="Wortman J."/>
            <person name="Nusbaum C."/>
            <person name="Birren B."/>
        </authorList>
    </citation>
    <scope>NUCLEOTIDE SEQUENCE [LARGE SCALE GENOMIC DNA]</scope>
    <source>
        <strain evidence="4 5">WAL-18680</strain>
    </source>
</reference>
<dbReference type="PANTHER" id="PTHR30304:SF0">
    <property type="entry name" value="D-TAGATOSE-1,6-BISPHOSPHATE ALDOLASE SUBUNIT GATY-RELATED"/>
    <property type="match status" value="1"/>
</dbReference>
<dbReference type="PATRIC" id="fig|742737.3.peg.3810"/>
<dbReference type="RefSeq" id="WP_006781821.1">
    <property type="nucleotide sequence ID" value="NZ_CP040506.1"/>
</dbReference>
<feature type="binding site" evidence="2">
    <location>
        <begin position="224"/>
        <end position="227"/>
    </location>
    <ligand>
        <name>dihydroxyacetone phosphate</name>
        <dbReference type="ChEBI" id="CHEBI:57642"/>
    </ligand>
</feature>
<dbReference type="PIRSF" id="PIRSF001359">
    <property type="entry name" value="F_bP_aldolase_II"/>
    <property type="match status" value="1"/>
</dbReference>
<feature type="binding site" evidence="3">
    <location>
        <position position="103"/>
    </location>
    <ligand>
        <name>Zn(2+)</name>
        <dbReference type="ChEBI" id="CHEBI:29105"/>
        <label>2</label>
    </ligand>
</feature>
<feature type="binding site" evidence="3">
    <location>
        <position position="133"/>
    </location>
    <ligand>
        <name>Zn(2+)</name>
        <dbReference type="ChEBI" id="CHEBI:29105"/>
        <label>2</label>
    </ligand>
</feature>
<dbReference type="SUPFAM" id="SSF51569">
    <property type="entry name" value="Aldolase"/>
    <property type="match status" value="1"/>
</dbReference>
<dbReference type="Pfam" id="PF01116">
    <property type="entry name" value="F_bP_aldolase"/>
    <property type="match status" value="1"/>
</dbReference>
<dbReference type="Proteomes" id="UP000005384">
    <property type="component" value="Unassembled WGS sequence"/>
</dbReference>
<dbReference type="EMBL" id="ADLN01000105">
    <property type="protein sequence ID" value="EHI58186.1"/>
    <property type="molecule type" value="Genomic_DNA"/>
</dbReference>
<gene>
    <name evidence="4" type="ORF">HMPREF9473_03830</name>
</gene>
<accession>G5IK02</accession>
<keyword evidence="3" id="KW-0479">Metal-binding</keyword>